<dbReference type="Proteomes" id="UP001165190">
    <property type="component" value="Unassembled WGS sequence"/>
</dbReference>
<comment type="caution">
    <text evidence="8">The sequence shown here is derived from an EMBL/GenBank/DDBJ whole genome shotgun (WGS) entry which is preliminary data.</text>
</comment>
<feature type="transmembrane region" description="Helical" evidence="6">
    <location>
        <begin position="331"/>
        <end position="354"/>
    </location>
</feature>
<evidence type="ECO:0000256" key="5">
    <source>
        <dbReference type="ARBA" id="ARBA00023136"/>
    </source>
</evidence>
<dbReference type="Pfam" id="PF13906">
    <property type="entry name" value="AA_permease_C"/>
    <property type="match status" value="1"/>
</dbReference>
<name>A0A9W7J3N8_HIBTR</name>
<dbReference type="GO" id="GO:0015171">
    <property type="term" value="F:amino acid transmembrane transporter activity"/>
    <property type="evidence" value="ECO:0007669"/>
    <property type="project" value="TreeGrafter"/>
</dbReference>
<evidence type="ECO:0000313" key="8">
    <source>
        <dbReference type="EMBL" id="GMJ06077.1"/>
    </source>
</evidence>
<feature type="transmembrane region" description="Helical" evidence="6">
    <location>
        <begin position="464"/>
        <end position="482"/>
    </location>
</feature>
<feature type="transmembrane region" description="Helical" evidence="6">
    <location>
        <begin position="287"/>
        <end position="311"/>
    </location>
</feature>
<dbReference type="Gene3D" id="1.20.1740.10">
    <property type="entry name" value="Amino acid/polyamine transporter I"/>
    <property type="match status" value="1"/>
</dbReference>
<dbReference type="OrthoDB" id="3900342at2759"/>
<keyword evidence="9" id="KW-1185">Reference proteome</keyword>
<evidence type="ECO:0000256" key="4">
    <source>
        <dbReference type="ARBA" id="ARBA00022989"/>
    </source>
</evidence>
<dbReference type="GO" id="GO:0005886">
    <property type="term" value="C:plasma membrane"/>
    <property type="evidence" value="ECO:0007669"/>
    <property type="project" value="TreeGrafter"/>
</dbReference>
<proteinExistence type="inferred from homology"/>
<dbReference type="PIRSF" id="PIRSF006060">
    <property type="entry name" value="AA_transporter"/>
    <property type="match status" value="1"/>
</dbReference>
<feature type="transmembrane region" description="Helical" evidence="6">
    <location>
        <begin position="438"/>
        <end position="458"/>
    </location>
</feature>
<dbReference type="InterPro" id="IPR002293">
    <property type="entry name" value="AA/rel_permease1"/>
</dbReference>
<gene>
    <name evidence="8" type="ORF">HRI_004276900</name>
</gene>
<keyword evidence="4 6" id="KW-1133">Transmembrane helix</keyword>
<feature type="domain" description="Cationic amino acid transporter C-terminal" evidence="7">
    <location>
        <begin position="494"/>
        <end position="544"/>
    </location>
</feature>
<dbReference type="EMBL" id="BSYR01000045">
    <property type="protein sequence ID" value="GMJ06077.1"/>
    <property type="molecule type" value="Genomic_DNA"/>
</dbReference>
<protein>
    <submittedName>
        <fullName evidence="8">ARABIDOPSIS THALIANA CATIONIC AMINO ACID TRANSPORTER 6, cationic amino acid transporter 6</fullName>
    </submittedName>
</protein>
<feature type="transmembrane region" description="Helical" evidence="6">
    <location>
        <begin position="57"/>
        <end position="78"/>
    </location>
</feature>
<dbReference type="PANTHER" id="PTHR43243">
    <property type="entry name" value="INNER MEMBRANE TRANSPORTER YGJI-RELATED"/>
    <property type="match status" value="1"/>
</dbReference>
<dbReference type="Pfam" id="PF13520">
    <property type="entry name" value="AA_permease_2"/>
    <property type="match status" value="1"/>
</dbReference>
<organism evidence="8 9">
    <name type="scientific">Hibiscus trionum</name>
    <name type="common">Flower of an hour</name>
    <dbReference type="NCBI Taxonomy" id="183268"/>
    <lineage>
        <taxon>Eukaryota</taxon>
        <taxon>Viridiplantae</taxon>
        <taxon>Streptophyta</taxon>
        <taxon>Embryophyta</taxon>
        <taxon>Tracheophyta</taxon>
        <taxon>Spermatophyta</taxon>
        <taxon>Magnoliopsida</taxon>
        <taxon>eudicotyledons</taxon>
        <taxon>Gunneridae</taxon>
        <taxon>Pentapetalae</taxon>
        <taxon>rosids</taxon>
        <taxon>malvids</taxon>
        <taxon>Malvales</taxon>
        <taxon>Malvaceae</taxon>
        <taxon>Malvoideae</taxon>
        <taxon>Hibiscus</taxon>
    </lineage>
</organism>
<sequence>MATIQSNNKALFFNYLKSLSQTPHRLRKRMLATWTPDQELNRIRLRSGADMKRKLRWYDLVALGVGGMLGVGVFVTTGPVARNNSGPSVFISYIIAGISALLSSLCYTEFSVQIPVAGGAFSYLRVTFGEFVGYFAGANILMEYVLSNAAVARSFTEYLCSAFGINDPNSWRVEVHGLLEGYNKLDFLAVALVLVLTLCLCHSTKESSILNLIMTIFHVVFFGFIIIMSFCNGSVENLVKPKGLTPNGIKGVLDGAAIVYFSYIGYDSVSTLAEEIQNPPVTLPVGIIGSVLIVSGLYCLMALALCMMVPYNQIAQKASFSMAFQSIGWKWAGNVVGAGASLGIVASLLVAMLGQARYLCVIGRARLVPSWLSKVHPSTGTPLNATLFLGICTASIALFTDLDIVIEMISIGTLLVFYLVANALIYRKYVITGKNSPFLTLSFLFLITSCAIGFSISWKLEQQWWGLPLFGGVTFVVVACFQHTVPCLGQPSEWSVPLMPWPAAISIFLNVFLMTTLKMLSFQRFAIWAFLITLFYVLYGVHSSFEAEEMEMEVAINEVPNPSIQLTKLEV</sequence>
<feature type="transmembrane region" description="Helical" evidence="6">
    <location>
        <begin position="209"/>
        <end position="228"/>
    </location>
</feature>
<feature type="transmembrane region" description="Helical" evidence="6">
    <location>
        <begin position="90"/>
        <end position="110"/>
    </location>
</feature>
<accession>A0A9W7J3N8</accession>
<keyword evidence="5 6" id="KW-0472">Membrane</keyword>
<evidence type="ECO:0000256" key="2">
    <source>
        <dbReference type="ARBA" id="ARBA00008572"/>
    </source>
</evidence>
<evidence type="ECO:0000256" key="1">
    <source>
        <dbReference type="ARBA" id="ARBA00004141"/>
    </source>
</evidence>
<feature type="transmembrane region" description="Helical" evidence="6">
    <location>
        <begin position="525"/>
        <end position="542"/>
    </location>
</feature>
<evidence type="ECO:0000259" key="7">
    <source>
        <dbReference type="Pfam" id="PF13906"/>
    </source>
</evidence>
<feature type="transmembrane region" description="Helical" evidence="6">
    <location>
        <begin position="404"/>
        <end position="426"/>
    </location>
</feature>
<feature type="transmembrane region" description="Helical" evidence="6">
    <location>
        <begin position="185"/>
        <end position="202"/>
    </location>
</feature>
<evidence type="ECO:0000256" key="3">
    <source>
        <dbReference type="ARBA" id="ARBA00022692"/>
    </source>
</evidence>
<comment type="subcellular location">
    <subcellularLocation>
        <location evidence="1">Membrane</location>
        <topology evidence="1">Multi-pass membrane protein</topology>
    </subcellularLocation>
</comment>
<reference evidence="8" key="1">
    <citation type="submission" date="2023-05" db="EMBL/GenBank/DDBJ databases">
        <title>Genome and transcriptome analyses reveal genes involved in the formation of fine ridges on petal epidermal cells in Hibiscus trionum.</title>
        <authorList>
            <person name="Koshimizu S."/>
            <person name="Masuda S."/>
            <person name="Ishii T."/>
            <person name="Shirasu K."/>
            <person name="Hoshino A."/>
            <person name="Arita M."/>
        </authorList>
    </citation>
    <scope>NUCLEOTIDE SEQUENCE</scope>
    <source>
        <strain evidence="8">Hamamatsu line</strain>
    </source>
</reference>
<dbReference type="PANTHER" id="PTHR43243:SF3">
    <property type="entry name" value="OS04G0543600 PROTEIN"/>
    <property type="match status" value="1"/>
</dbReference>
<dbReference type="AlphaFoldDB" id="A0A9W7J3N8"/>
<evidence type="ECO:0000256" key="6">
    <source>
        <dbReference type="SAM" id="Phobius"/>
    </source>
</evidence>
<feature type="transmembrane region" description="Helical" evidence="6">
    <location>
        <begin position="494"/>
        <end position="513"/>
    </location>
</feature>
<evidence type="ECO:0000313" key="9">
    <source>
        <dbReference type="Proteomes" id="UP001165190"/>
    </source>
</evidence>
<keyword evidence="3 6" id="KW-0812">Transmembrane</keyword>
<feature type="transmembrane region" description="Helical" evidence="6">
    <location>
        <begin position="122"/>
        <end position="142"/>
    </location>
</feature>
<comment type="similarity">
    <text evidence="2">Belongs to the amino acid-polyamine-organocation (APC) superfamily. Cationic amino acid transporter (CAT) (TC 2.A.3.3) family.</text>
</comment>
<dbReference type="InterPro" id="IPR029485">
    <property type="entry name" value="CAT_C"/>
</dbReference>